<gene>
    <name evidence="6" type="ORF">ACFS7Y_21160</name>
</gene>
<dbReference type="RefSeq" id="WP_320183398.1">
    <property type="nucleotide sequence ID" value="NZ_CP138332.1"/>
</dbReference>
<dbReference type="InterPro" id="IPR037066">
    <property type="entry name" value="Plug_dom_sf"/>
</dbReference>
<dbReference type="Proteomes" id="UP001597525">
    <property type="component" value="Unassembled WGS sequence"/>
</dbReference>
<dbReference type="InterPro" id="IPR008969">
    <property type="entry name" value="CarboxyPept-like_regulatory"/>
</dbReference>
<reference evidence="7" key="1">
    <citation type="journal article" date="2019" name="Int. J. Syst. Evol. Microbiol.">
        <title>The Global Catalogue of Microorganisms (GCM) 10K type strain sequencing project: providing services to taxonomists for standard genome sequencing and annotation.</title>
        <authorList>
            <consortium name="The Broad Institute Genomics Platform"/>
            <consortium name="The Broad Institute Genome Sequencing Center for Infectious Disease"/>
            <person name="Wu L."/>
            <person name="Ma J."/>
        </authorList>
    </citation>
    <scope>NUCLEOTIDE SEQUENCE [LARGE SCALE GENOMIC DNA]</scope>
    <source>
        <strain evidence="7">KCTC 22814</strain>
    </source>
</reference>
<evidence type="ECO:0000259" key="5">
    <source>
        <dbReference type="Pfam" id="PF14905"/>
    </source>
</evidence>
<dbReference type="SUPFAM" id="SSF56935">
    <property type="entry name" value="Porins"/>
    <property type="match status" value="1"/>
</dbReference>
<dbReference type="Gene3D" id="2.170.130.10">
    <property type="entry name" value="TonB-dependent receptor, plug domain"/>
    <property type="match status" value="1"/>
</dbReference>
<dbReference type="InterPro" id="IPR036942">
    <property type="entry name" value="Beta-barrel_TonB_sf"/>
</dbReference>
<evidence type="ECO:0000256" key="2">
    <source>
        <dbReference type="ARBA" id="ARBA00023136"/>
    </source>
</evidence>
<accession>A0ABW6BKV6</accession>
<dbReference type="Pfam" id="PF14905">
    <property type="entry name" value="OMP_b-brl_3"/>
    <property type="match status" value="1"/>
</dbReference>
<organism evidence="6 7">
    <name type="scientific">Sphingobacterium bambusae</name>
    <dbReference type="NCBI Taxonomy" id="662858"/>
    <lineage>
        <taxon>Bacteria</taxon>
        <taxon>Pseudomonadati</taxon>
        <taxon>Bacteroidota</taxon>
        <taxon>Sphingobacteriia</taxon>
        <taxon>Sphingobacteriales</taxon>
        <taxon>Sphingobacteriaceae</taxon>
        <taxon>Sphingobacterium</taxon>
    </lineage>
</organism>
<name>A0ABW6BKV6_9SPHI</name>
<proteinExistence type="predicted"/>
<dbReference type="Gene3D" id="2.40.170.20">
    <property type="entry name" value="TonB-dependent receptor, beta-barrel domain"/>
    <property type="match status" value="1"/>
</dbReference>
<feature type="signal peptide" evidence="4">
    <location>
        <begin position="1"/>
        <end position="19"/>
    </location>
</feature>
<dbReference type="SUPFAM" id="SSF49464">
    <property type="entry name" value="Carboxypeptidase regulatory domain-like"/>
    <property type="match status" value="1"/>
</dbReference>
<dbReference type="InterPro" id="IPR041700">
    <property type="entry name" value="OMP_b-brl_3"/>
</dbReference>
<feature type="domain" description="Outer membrane protein beta-barrel" evidence="5">
    <location>
        <begin position="410"/>
        <end position="839"/>
    </location>
</feature>
<keyword evidence="6" id="KW-0675">Receptor</keyword>
<evidence type="ECO:0000256" key="3">
    <source>
        <dbReference type="ARBA" id="ARBA00023237"/>
    </source>
</evidence>
<dbReference type="PANTHER" id="PTHR40980">
    <property type="entry name" value="PLUG DOMAIN-CONTAINING PROTEIN"/>
    <property type="match status" value="1"/>
</dbReference>
<feature type="chain" id="PRO_5045694679" evidence="4">
    <location>
        <begin position="20"/>
        <end position="864"/>
    </location>
</feature>
<evidence type="ECO:0000313" key="6">
    <source>
        <dbReference type="EMBL" id="MFD2969912.1"/>
    </source>
</evidence>
<evidence type="ECO:0000256" key="4">
    <source>
        <dbReference type="SAM" id="SignalP"/>
    </source>
</evidence>
<keyword evidence="3" id="KW-0998">Cell outer membrane</keyword>
<comment type="subcellular location">
    <subcellularLocation>
        <location evidence="1">Cell outer membrane</location>
    </subcellularLocation>
</comment>
<protein>
    <submittedName>
        <fullName evidence="6">TonB-dependent receptor domain-containing protein</fullName>
    </submittedName>
</protein>
<dbReference type="Pfam" id="PF13620">
    <property type="entry name" value="CarboxypepD_reg"/>
    <property type="match status" value="1"/>
</dbReference>
<evidence type="ECO:0000256" key="1">
    <source>
        <dbReference type="ARBA" id="ARBA00004442"/>
    </source>
</evidence>
<keyword evidence="2" id="KW-0472">Membrane</keyword>
<keyword evidence="4" id="KW-0732">Signal</keyword>
<dbReference type="PANTHER" id="PTHR40980:SF4">
    <property type="entry name" value="TONB-DEPENDENT RECEPTOR-LIKE BETA-BARREL DOMAIN-CONTAINING PROTEIN"/>
    <property type="match status" value="1"/>
</dbReference>
<comment type="caution">
    <text evidence="6">The sequence shown here is derived from an EMBL/GenBank/DDBJ whole genome shotgun (WGS) entry which is preliminary data.</text>
</comment>
<sequence length="864" mass="95354">MKKIVSSLLFMVMTVWAYAQMPGANRGMANMMPEGKLSGRIVDEQGKPVTQATVILLKTTVDSASATEKELLLQSVSSSASGSFSFTSVPLRDKLTLKISAIGYAALDMPIVYEMPKPDSTAQPGKAPDPAMLAKLNAALNKDLGTLSLLADATQLDEVTVTARKALLEIDIDKKVFNVEKNIVSAGGTAIDVMRNMPSVQVDIDGNVKLRNAAPTIFVDGRPTTLSLDQIPADVIEKVEIITNPSAKYDASGSMAGILNIILKKNKKTGYNGTVNLGADRFGGSNLMASLNARQNKVNLSLTAMNMRMRNNTEGNSERASTINGIDALTTQDIDSKTKGMMTFGRLGIDYDLSERTTLSLAGIMAGGRFKPEEQTHIVNSSQGTTSVSDRLANTERSFKPRGLQAGLVQKFATEGEELTADFNYFGGKNEMDGLYTTNYLNANSQVGGTQVQQNIGSGDNMFMTIQMDYVKPFKNGMKLETGLRAQLNEISNINENRLKAVGESDFRDISSASSNYESNNSVYAAYASLAGDLPKLFSYKVGLRAESSTYDGKLLNTGETFSNRYPLNLFPSLFLSRKLSDKDQVQISATRRVNRPNFFQLIPFVDYTDSLNITRGNADLVPEFTTSGELSYSRTGNKGTFLASVYYKYTDNLITRYLSQETNPITGNLDFINTYINASSSQNYGAEFTYTTNLKKWWDLTADLNFYNSRIDIDEENSQDPMWTVFGKLNNNFTLQKHWSVQLAFEYQGKTNMPVTQQQNFGPPSQAQSSSQGYIKPFYGLDLAIKKSFLKNEMAAVTLSVSDILRTRGNTIVSYGEGFSQTYYRLSNPQIVKLNLSFRFGKMDMNMFKRNKTQDSMEGMQMQ</sequence>
<keyword evidence="7" id="KW-1185">Reference proteome</keyword>
<dbReference type="EMBL" id="JBHUPB010000015">
    <property type="protein sequence ID" value="MFD2969912.1"/>
    <property type="molecule type" value="Genomic_DNA"/>
</dbReference>
<evidence type="ECO:0000313" key="7">
    <source>
        <dbReference type="Proteomes" id="UP001597525"/>
    </source>
</evidence>